<keyword evidence="1" id="KW-0547">Nucleotide-binding</keyword>
<accession>A0A316YBJ9</accession>
<dbReference type="InterPro" id="IPR000387">
    <property type="entry name" value="Tyr_Pase_dom"/>
</dbReference>
<dbReference type="OrthoDB" id="432447at2759"/>
<dbReference type="GeneID" id="37040918"/>
<gene>
    <name evidence="5" type="ORF">FA10DRAFT_234876</name>
</gene>
<dbReference type="InterPro" id="IPR029021">
    <property type="entry name" value="Prot-tyrosine_phosphatase-like"/>
</dbReference>
<evidence type="ECO:0000259" key="4">
    <source>
        <dbReference type="PROSITE" id="PS50056"/>
    </source>
</evidence>
<dbReference type="Pfam" id="PF13671">
    <property type="entry name" value="AAA_33"/>
    <property type="match status" value="1"/>
</dbReference>
<feature type="domain" description="Tyrosine specific protein phosphatases" evidence="4">
    <location>
        <begin position="279"/>
        <end position="356"/>
    </location>
</feature>
<dbReference type="InterPro" id="IPR003595">
    <property type="entry name" value="Tyr_Pase_cat"/>
</dbReference>
<dbReference type="SUPFAM" id="SSF52540">
    <property type="entry name" value="P-loop containing nucleoside triphosphate hydrolases"/>
    <property type="match status" value="1"/>
</dbReference>
<dbReference type="GO" id="GO:0016791">
    <property type="term" value="F:phosphatase activity"/>
    <property type="evidence" value="ECO:0007669"/>
    <property type="project" value="UniProtKB-ARBA"/>
</dbReference>
<dbReference type="Gene3D" id="3.90.190.10">
    <property type="entry name" value="Protein tyrosine phosphatase superfamily"/>
    <property type="match status" value="1"/>
</dbReference>
<dbReference type="PROSITE" id="PS50056">
    <property type="entry name" value="TYR_PHOSPHATASE_2"/>
    <property type="match status" value="1"/>
</dbReference>
<dbReference type="GO" id="GO:0140096">
    <property type="term" value="F:catalytic activity, acting on a protein"/>
    <property type="evidence" value="ECO:0007669"/>
    <property type="project" value="UniProtKB-ARBA"/>
</dbReference>
<dbReference type="InterPro" id="IPR057023">
    <property type="entry name" value="PTP-SAK"/>
</dbReference>
<dbReference type="RefSeq" id="XP_025374134.1">
    <property type="nucleotide sequence ID" value="XM_025519002.1"/>
</dbReference>
<organism evidence="5 6">
    <name type="scientific">Acaromyces ingoldii</name>
    <dbReference type="NCBI Taxonomy" id="215250"/>
    <lineage>
        <taxon>Eukaryota</taxon>
        <taxon>Fungi</taxon>
        <taxon>Dikarya</taxon>
        <taxon>Basidiomycota</taxon>
        <taxon>Ustilaginomycotina</taxon>
        <taxon>Exobasidiomycetes</taxon>
        <taxon>Exobasidiales</taxon>
        <taxon>Cryptobasidiaceae</taxon>
        <taxon>Acaromyces</taxon>
    </lineage>
</organism>
<reference evidence="5" key="1">
    <citation type="journal article" date="2018" name="Mol. Biol. Evol.">
        <title>Broad Genomic Sampling Reveals a Smut Pathogenic Ancestry of the Fungal Clade Ustilaginomycotina.</title>
        <authorList>
            <person name="Kijpornyongpan T."/>
            <person name="Mondo S.J."/>
            <person name="Barry K."/>
            <person name="Sandor L."/>
            <person name="Lee J."/>
            <person name="Lipzen A."/>
            <person name="Pangilinan J."/>
            <person name="LaButti K."/>
            <person name="Hainaut M."/>
            <person name="Henrissat B."/>
            <person name="Grigoriev I.V."/>
            <person name="Spatafora J.W."/>
            <person name="Aime M.C."/>
        </authorList>
    </citation>
    <scope>NUCLEOTIDE SEQUENCE [LARGE SCALE GENOMIC DNA]</scope>
    <source>
        <strain evidence="5">MCA 4198</strain>
    </source>
</reference>
<sequence length="784" mass="86557">MEQIYLLPHSPTKSSVVWLPVVWNHADVWRKSVGLAPKSYHITMSEADDHSLDKSVAAHFRASGTLEKALEAATQIGIDALDHLVVSLAEEHASSMQGAEQMISAFPRSYKGYLRLADAALAANPKLAALSYAQALTHDLSLLEPVSQRIRKLSDIVSYGPIVTAKETENIPAALHQHLIRPWASELDAALSQTLWTAPTTSRERNSYLGRELPRFFSWVFPGRVAGMSTPRHAGDISALIDMGFTHVLSLTAESPLDPAWFHLKPLRHVYVPLPNYGAPTLQEMDAILEEIGEGGAWLVHCGGGVGRAGTVLACLMTMLGRSGVAGSEPQMDAKAAISLLRQMRPRSLESETQERFVSAFVSHRWKTAYEAPHGAEPSTELRISPASCASSAATPDVIFMVGKPGSGKSWLASAIAKRRGRTVVINQDNDGRSACEGQFARNRPEDTLVILDRCNSRRHDRAEWLKLVPHGRRCIVVYFDYQTSVCRQRINRRLTHPTIRAGRGDNALDQMEREMEMPDLSEGFETMLHVSSFQAATQALVFLTPTPPLLKFPRTLHLLSTGASGEDDIVLPDFNVLFGRLTIEEKIDGANMGFSLDVQGGLRSQNRSHWVNAADHAQFKPLSRWLDVHGAALVKLLNQDPHFPERYILYGEWVVAKHSVHYTALPDVFLAFDMYDRLEASFLSRSMLASALQGSGIAQVPLIAELEALTRAEMLDMVQGQSAYAPGRREGVYVRFEDDARTQTVKRGKVVRSDFIAGSEHWTKAKLVLNGVASDASEMEGRD</sequence>
<evidence type="ECO:0000256" key="2">
    <source>
        <dbReference type="ARBA" id="ARBA00022801"/>
    </source>
</evidence>
<dbReference type="Gene3D" id="3.40.50.300">
    <property type="entry name" value="P-loop containing nucleotide triphosphate hydrolases"/>
    <property type="match status" value="1"/>
</dbReference>
<name>A0A316YBJ9_9BASI</name>
<protein>
    <recommendedName>
        <fullName evidence="4">Tyrosine specific protein phosphatases domain-containing protein</fullName>
    </recommendedName>
</protein>
<keyword evidence="3" id="KW-0067">ATP-binding</keyword>
<dbReference type="Pfam" id="PF06414">
    <property type="entry name" value="Zeta_toxin"/>
    <property type="match status" value="1"/>
</dbReference>
<evidence type="ECO:0000313" key="6">
    <source>
        <dbReference type="Proteomes" id="UP000245768"/>
    </source>
</evidence>
<dbReference type="Pfam" id="PF09414">
    <property type="entry name" value="RNA_ligase"/>
    <property type="match status" value="1"/>
</dbReference>
<dbReference type="Proteomes" id="UP000245768">
    <property type="component" value="Unassembled WGS sequence"/>
</dbReference>
<evidence type="ECO:0000313" key="5">
    <source>
        <dbReference type="EMBL" id="PWN86936.1"/>
    </source>
</evidence>
<dbReference type="STRING" id="215250.A0A316YBJ9"/>
<keyword evidence="6" id="KW-1185">Reference proteome</keyword>
<dbReference type="Gene3D" id="3.30.470.30">
    <property type="entry name" value="DNA ligase/mRNA capping enzyme"/>
    <property type="match status" value="1"/>
</dbReference>
<dbReference type="Pfam" id="PF22784">
    <property type="entry name" value="PTP-SAK"/>
    <property type="match status" value="1"/>
</dbReference>
<keyword evidence="2" id="KW-0378">Hydrolase</keyword>
<dbReference type="PANTHER" id="PTHR43883:SF1">
    <property type="entry name" value="GLUCONOKINASE"/>
    <property type="match status" value="1"/>
</dbReference>
<dbReference type="EMBL" id="KZ819641">
    <property type="protein sequence ID" value="PWN86936.1"/>
    <property type="molecule type" value="Genomic_DNA"/>
</dbReference>
<dbReference type="SMART" id="SM00404">
    <property type="entry name" value="PTPc_motif"/>
    <property type="match status" value="1"/>
</dbReference>
<dbReference type="SUPFAM" id="SSF56091">
    <property type="entry name" value="DNA ligase/mRNA capping enzyme, catalytic domain"/>
    <property type="match status" value="1"/>
</dbReference>
<proteinExistence type="predicted"/>
<dbReference type="Pfam" id="PF22547">
    <property type="entry name" value="2H-SAK"/>
    <property type="match status" value="1"/>
</dbReference>
<dbReference type="InParanoid" id="A0A316YBJ9"/>
<dbReference type="InterPro" id="IPR021122">
    <property type="entry name" value="RNA_ligase_dom_REL/Rnl2"/>
</dbReference>
<dbReference type="PANTHER" id="PTHR43883">
    <property type="entry name" value="SLR0207 PROTEIN"/>
    <property type="match status" value="1"/>
</dbReference>
<dbReference type="InterPro" id="IPR027417">
    <property type="entry name" value="P-loop_NTPase"/>
</dbReference>
<dbReference type="InterPro" id="IPR052732">
    <property type="entry name" value="Cell-binding_unc_protein"/>
</dbReference>
<evidence type="ECO:0000256" key="3">
    <source>
        <dbReference type="ARBA" id="ARBA00022840"/>
    </source>
</evidence>
<dbReference type="AlphaFoldDB" id="A0A316YBJ9"/>
<dbReference type="SUPFAM" id="SSF52799">
    <property type="entry name" value="(Phosphotyrosine protein) phosphatases II"/>
    <property type="match status" value="1"/>
</dbReference>
<dbReference type="InterPro" id="IPR010488">
    <property type="entry name" value="Zeta_toxin_domain"/>
</dbReference>
<dbReference type="InterPro" id="IPR054498">
    <property type="entry name" value="2H-SAK"/>
</dbReference>
<evidence type="ECO:0000256" key="1">
    <source>
        <dbReference type="ARBA" id="ARBA00022741"/>
    </source>
</evidence>